<proteinExistence type="predicted"/>
<dbReference type="AlphaFoldDB" id="A0A9D1GB07"/>
<sequence>MDEIQNEIRELLTNFWIVKEESPDLYYEIKRKQNIIKDFVTKTLGSKLIIHDRFIKLEKIPSNDTGNIGIDTFTSKSDYVYLCIILLYIEDKTRGEVFVLSSLIDYVKNTAVTMNLETIPDWTLRSDRHSLVRVMDFLTEISVIKVKDQEKTSFKDSEEAEALYEITGLANYVMRLFTNDIFEIDSVNDFLNDEWKYQDLEKGDVRRYKVYRNLLFTPATFSYNITPAELDYIKKMRGYLENEFTNLGYELEITKNMAFLYEYETSNSKYNFPNNKKITDIVLMVNNELYKMITNKEIPLDDNEVGHINRESLEVILKDIKTNNKDYLSKQYQDLSLGKFFDEVINYMIEYSFLKEEDNTYLVLPTIARFNGELVRSNTKQMDLFGGEDDV</sequence>
<protein>
    <submittedName>
        <fullName evidence="1">TIGR02678 family protein</fullName>
    </submittedName>
</protein>
<accession>A0A9D1GB07</accession>
<comment type="caution">
    <text evidence="1">The sequence shown here is derived from an EMBL/GenBank/DDBJ whole genome shotgun (WGS) entry which is preliminary data.</text>
</comment>
<dbReference type="EMBL" id="DVKQ01000041">
    <property type="protein sequence ID" value="HIT37456.1"/>
    <property type="molecule type" value="Genomic_DNA"/>
</dbReference>
<reference evidence="1" key="2">
    <citation type="journal article" date="2021" name="PeerJ">
        <title>Extensive microbial diversity within the chicken gut microbiome revealed by metagenomics and culture.</title>
        <authorList>
            <person name="Gilroy R."/>
            <person name="Ravi A."/>
            <person name="Getino M."/>
            <person name="Pursley I."/>
            <person name="Horton D.L."/>
            <person name="Alikhan N.F."/>
            <person name="Baker D."/>
            <person name="Gharbi K."/>
            <person name="Hall N."/>
            <person name="Watson M."/>
            <person name="Adriaenssens E.M."/>
            <person name="Foster-Nyarko E."/>
            <person name="Jarju S."/>
            <person name="Secka A."/>
            <person name="Antonio M."/>
            <person name="Oren A."/>
            <person name="Chaudhuri R.R."/>
            <person name="La Ragione R."/>
            <person name="Hildebrand F."/>
            <person name="Pallen M.J."/>
        </authorList>
    </citation>
    <scope>NUCLEOTIDE SEQUENCE</scope>
    <source>
        <strain evidence="1">CHK195-26880</strain>
    </source>
</reference>
<dbReference type="InterPro" id="IPR013494">
    <property type="entry name" value="CHP02678"/>
</dbReference>
<dbReference type="NCBIfam" id="TIGR02678">
    <property type="entry name" value="TIGR02678 family protein"/>
    <property type="match status" value="1"/>
</dbReference>
<dbReference type="Pfam" id="PF09661">
    <property type="entry name" value="DUF2398"/>
    <property type="match status" value="1"/>
</dbReference>
<evidence type="ECO:0000313" key="2">
    <source>
        <dbReference type="Proteomes" id="UP000886833"/>
    </source>
</evidence>
<name>A0A9D1GB07_9FIRM</name>
<evidence type="ECO:0000313" key="1">
    <source>
        <dbReference type="EMBL" id="HIT37456.1"/>
    </source>
</evidence>
<reference evidence="1" key="1">
    <citation type="submission" date="2020-10" db="EMBL/GenBank/DDBJ databases">
        <authorList>
            <person name="Gilroy R."/>
        </authorList>
    </citation>
    <scope>NUCLEOTIDE SEQUENCE</scope>
    <source>
        <strain evidence="1">CHK195-26880</strain>
    </source>
</reference>
<gene>
    <name evidence="1" type="ORF">IAB59_03125</name>
</gene>
<organism evidence="1 2">
    <name type="scientific">Candidatus Onthousia faecipullorum</name>
    <dbReference type="NCBI Taxonomy" id="2840887"/>
    <lineage>
        <taxon>Bacteria</taxon>
        <taxon>Bacillati</taxon>
        <taxon>Bacillota</taxon>
        <taxon>Bacilli</taxon>
        <taxon>Candidatus Onthousia</taxon>
    </lineage>
</organism>
<dbReference type="Proteomes" id="UP000886833">
    <property type="component" value="Unassembled WGS sequence"/>
</dbReference>